<reference evidence="1" key="1">
    <citation type="submission" date="2015-10" db="EMBL/GenBank/DDBJ databases">
        <authorList>
            <person name="Gilbert D.G."/>
        </authorList>
    </citation>
    <scope>NUCLEOTIDE SEQUENCE</scope>
    <source>
        <strain evidence="1">Phyl III-seqv23</strain>
    </source>
</reference>
<dbReference type="AlphaFoldDB" id="A0A0S4TWT0"/>
<accession>A0A0S4TWT0</accession>
<dbReference type="EMBL" id="LN899819">
    <property type="protein sequence ID" value="CUV14462.1"/>
    <property type="molecule type" value="Genomic_DNA"/>
</dbReference>
<protein>
    <submittedName>
        <fullName evidence="1">Uncharacterized protein</fullName>
    </submittedName>
</protein>
<gene>
    <name evidence="1" type="ORF">RUN39_v1_810008</name>
</gene>
<organism evidence="1">
    <name type="scientific">Ralstonia solanacearum</name>
    <name type="common">Pseudomonas solanacearum</name>
    <dbReference type="NCBI Taxonomy" id="305"/>
    <lineage>
        <taxon>Bacteria</taxon>
        <taxon>Pseudomonadati</taxon>
        <taxon>Pseudomonadota</taxon>
        <taxon>Betaproteobacteria</taxon>
        <taxon>Burkholderiales</taxon>
        <taxon>Burkholderiaceae</taxon>
        <taxon>Ralstonia</taxon>
        <taxon>Ralstonia solanacearum species complex</taxon>
    </lineage>
</organism>
<sequence>MGPLVLVGTAFYPVRVPRLAASLHASSPRSVTLTQLRFASFAVINLRWDLHPRECAHAGRTQRKTPTPFGIGVSPFIRSALTSAPN</sequence>
<evidence type="ECO:0000313" key="1">
    <source>
        <dbReference type="EMBL" id="CUV14462.1"/>
    </source>
</evidence>
<proteinExistence type="predicted"/>
<name>A0A0S4TWT0_RALSL</name>